<accession>A0ABQ9IH73</accession>
<gene>
    <name evidence="3" type="ORF">PR048_001368</name>
</gene>
<name>A0ABQ9IH73_9NEOP</name>
<dbReference type="Proteomes" id="UP001159363">
    <property type="component" value="Chromosome 1"/>
</dbReference>
<reference evidence="3 4" key="1">
    <citation type="submission" date="2023-02" db="EMBL/GenBank/DDBJ databases">
        <title>LHISI_Scaffold_Assembly.</title>
        <authorList>
            <person name="Stuart O.P."/>
            <person name="Cleave R."/>
            <person name="Magrath M.J.L."/>
            <person name="Mikheyev A.S."/>
        </authorList>
    </citation>
    <scope>NUCLEOTIDE SEQUENCE [LARGE SCALE GENOMIC DNA]</scope>
    <source>
        <strain evidence="3">Daus_M_001</strain>
        <tissue evidence="3">Leg muscle</tissue>
    </source>
</reference>
<comment type="caution">
    <text evidence="3">The sequence shown here is derived from an EMBL/GenBank/DDBJ whole genome shotgun (WGS) entry which is preliminary data.</text>
</comment>
<evidence type="ECO:0000313" key="4">
    <source>
        <dbReference type="Proteomes" id="UP001159363"/>
    </source>
</evidence>
<organism evidence="3 4">
    <name type="scientific">Dryococelus australis</name>
    <dbReference type="NCBI Taxonomy" id="614101"/>
    <lineage>
        <taxon>Eukaryota</taxon>
        <taxon>Metazoa</taxon>
        <taxon>Ecdysozoa</taxon>
        <taxon>Arthropoda</taxon>
        <taxon>Hexapoda</taxon>
        <taxon>Insecta</taxon>
        <taxon>Pterygota</taxon>
        <taxon>Neoptera</taxon>
        <taxon>Polyneoptera</taxon>
        <taxon>Phasmatodea</taxon>
        <taxon>Verophasmatodea</taxon>
        <taxon>Anareolatae</taxon>
        <taxon>Phasmatidae</taxon>
        <taxon>Eurycanthinae</taxon>
        <taxon>Dryococelus</taxon>
    </lineage>
</organism>
<keyword evidence="4" id="KW-1185">Reference proteome</keyword>
<feature type="domain" description="HTH psq-type" evidence="2">
    <location>
        <begin position="15"/>
        <end position="54"/>
    </location>
</feature>
<evidence type="ECO:0000256" key="1">
    <source>
        <dbReference type="ARBA" id="ARBA00004123"/>
    </source>
</evidence>
<dbReference type="EMBL" id="JARBHB010000001">
    <property type="protein sequence ID" value="KAJ8896027.1"/>
    <property type="molecule type" value="Genomic_DNA"/>
</dbReference>
<dbReference type="InterPro" id="IPR007889">
    <property type="entry name" value="HTH_Psq"/>
</dbReference>
<sequence length="105" mass="12171">MLRQYKTRNACWQWSEERMTQAKMSVVNGHLGTRAAVSHFNVPYTNLQGRVQETRIRRDIVNYPNNAQIPTIRTSIGNSTILSPEQETDLVDRRVFHLVVLVIHP</sequence>
<dbReference type="SUPFAM" id="SSF46689">
    <property type="entry name" value="Homeodomain-like"/>
    <property type="match status" value="1"/>
</dbReference>
<proteinExistence type="predicted"/>
<evidence type="ECO:0000313" key="3">
    <source>
        <dbReference type="EMBL" id="KAJ8896027.1"/>
    </source>
</evidence>
<dbReference type="Pfam" id="PF05225">
    <property type="entry name" value="HTH_psq"/>
    <property type="match status" value="1"/>
</dbReference>
<comment type="subcellular location">
    <subcellularLocation>
        <location evidence="1">Nucleus</location>
    </subcellularLocation>
</comment>
<evidence type="ECO:0000259" key="2">
    <source>
        <dbReference type="Pfam" id="PF05225"/>
    </source>
</evidence>
<dbReference type="Gene3D" id="1.10.10.60">
    <property type="entry name" value="Homeodomain-like"/>
    <property type="match status" value="1"/>
</dbReference>
<protein>
    <recommendedName>
        <fullName evidence="2">HTH psq-type domain-containing protein</fullName>
    </recommendedName>
</protein>
<dbReference type="InterPro" id="IPR009057">
    <property type="entry name" value="Homeodomain-like_sf"/>
</dbReference>